<evidence type="ECO:0000313" key="1">
    <source>
        <dbReference type="EMBL" id="QBF27174.1"/>
    </source>
</evidence>
<accession>A0A411MK36</accession>
<dbReference type="OrthoDB" id="6165466at2"/>
<proteinExistence type="predicted"/>
<gene>
    <name evidence="1" type="ORF">EXN22_16290</name>
</gene>
<keyword evidence="2" id="KW-1185">Reference proteome</keyword>
<name>A0A411MK36_9PSED</name>
<dbReference type="RefSeq" id="WP_130265036.1">
    <property type="nucleotide sequence ID" value="NZ_CP035952.1"/>
</dbReference>
<dbReference type="KEGG" id="ptk:EXN22_16290"/>
<reference evidence="1 2" key="1">
    <citation type="submission" date="2019-02" db="EMBL/GenBank/DDBJ databases">
        <title>Complete genome sequence of Pseudomonas sp. SNU WT1 isolated from rainbow trout.</title>
        <authorList>
            <person name="Oh W.T."/>
            <person name="Park S.C."/>
        </authorList>
    </citation>
    <scope>NUCLEOTIDE SEQUENCE [LARGE SCALE GENOMIC DNA]</scope>
    <source>
        <strain evidence="1 2">SNU WT1</strain>
    </source>
</reference>
<protein>
    <submittedName>
        <fullName evidence="1">Uncharacterized protein</fullName>
    </submittedName>
</protein>
<evidence type="ECO:0000313" key="2">
    <source>
        <dbReference type="Proteomes" id="UP000291130"/>
    </source>
</evidence>
<organism evidence="1 2">
    <name type="scientific">Pseudomonas tructae</name>
    <dbReference type="NCBI Taxonomy" id="2518644"/>
    <lineage>
        <taxon>Bacteria</taxon>
        <taxon>Pseudomonadati</taxon>
        <taxon>Pseudomonadota</taxon>
        <taxon>Gammaproteobacteria</taxon>
        <taxon>Pseudomonadales</taxon>
        <taxon>Pseudomonadaceae</taxon>
        <taxon>Pseudomonas</taxon>
    </lineage>
</organism>
<dbReference type="AlphaFoldDB" id="A0A411MK36"/>
<dbReference type="Proteomes" id="UP000291130">
    <property type="component" value="Chromosome"/>
</dbReference>
<sequence length="294" mass="33521">MKLISARQAWREALHENRDSVLAVAAERVKLGKRGRVLGETTASGRDSNGRCAHMLAAGLVQKAIGTLPKPLQHFGHALYSPIAGGQDLNIAHALVWFTADIEKIPVRRREAAYWMALAAIRSHQASVSGREAWGPGRISEFVYDWYGATITVSQWARDWSAVWEVLAKTCDSLDAQALRPVAAVVARLKERRHVPGDCRWDVLDREEVADARGQAYAERREPCILRLRARLNAMHEQALRHWFARMRDYTRAYREEWGSDIIENQARHAQFSDRVAEYWNQRHRIGDVQKRVA</sequence>
<dbReference type="EMBL" id="CP035952">
    <property type="protein sequence ID" value="QBF27174.1"/>
    <property type="molecule type" value="Genomic_DNA"/>
</dbReference>